<reference evidence="2" key="1">
    <citation type="journal article" date="2022" name="Mol. Ecol. Resour.">
        <title>The genomes of chicory, endive, great burdock and yacon provide insights into Asteraceae palaeo-polyploidization history and plant inulin production.</title>
        <authorList>
            <person name="Fan W."/>
            <person name="Wang S."/>
            <person name="Wang H."/>
            <person name="Wang A."/>
            <person name="Jiang F."/>
            <person name="Liu H."/>
            <person name="Zhao H."/>
            <person name="Xu D."/>
            <person name="Zhang Y."/>
        </authorList>
    </citation>
    <scope>NUCLEOTIDE SEQUENCE [LARGE SCALE GENOMIC DNA]</scope>
    <source>
        <strain evidence="2">cv. Niubang</strain>
    </source>
</reference>
<proteinExistence type="predicted"/>
<organism evidence="1 2">
    <name type="scientific">Arctium lappa</name>
    <name type="common">Greater burdock</name>
    <name type="synonym">Lappa major</name>
    <dbReference type="NCBI Taxonomy" id="4217"/>
    <lineage>
        <taxon>Eukaryota</taxon>
        <taxon>Viridiplantae</taxon>
        <taxon>Streptophyta</taxon>
        <taxon>Embryophyta</taxon>
        <taxon>Tracheophyta</taxon>
        <taxon>Spermatophyta</taxon>
        <taxon>Magnoliopsida</taxon>
        <taxon>eudicotyledons</taxon>
        <taxon>Gunneridae</taxon>
        <taxon>Pentapetalae</taxon>
        <taxon>asterids</taxon>
        <taxon>campanulids</taxon>
        <taxon>Asterales</taxon>
        <taxon>Asteraceae</taxon>
        <taxon>Carduoideae</taxon>
        <taxon>Cardueae</taxon>
        <taxon>Arctiinae</taxon>
        <taxon>Arctium</taxon>
    </lineage>
</organism>
<sequence>MAMNGPVLAPPTVCPCGPASGMANLLAKGVSTTDGGDDDGSTAAKIDSNSKQPWKVMVVGYNWNMLVIIILLLSPLSLLNPSTSSSYALPLESAIGTDESFYTTAILPPPPASPSTPPTTTTRCLKT</sequence>
<gene>
    <name evidence="1" type="ORF">L6452_30002</name>
</gene>
<evidence type="ECO:0000313" key="1">
    <source>
        <dbReference type="EMBL" id="KAI3697180.1"/>
    </source>
</evidence>
<dbReference type="Proteomes" id="UP001055879">
    <property type="component" value="Linkage Group LG10"/>
</dbReference>
<protein>
    <submittedName>
        <fullName evidence="1">Uncharacterized protein</fullName>
    </submittedName>
</protein>
<accession>A0ACB8ZM04</accession>
<dbReference type="EMBL" id="CM042056">
    <property type="protein sequence ID" value="KAI3697180.1"/>
    <property type="molecule type" value="Genomic_DNA"/>
</dbReference>
<keyword evidence="2" id="KW-1185">Reference proteome</keyword>
<evidence type="ECO:0000313" key="2">
    <source>
        <dbReference type="Proteomes" id="UP001055879"/>
    </source>
</evidence>
<reference evidence="1 2" key="2">
    <citation type="journal article" date="2022" name="Mol. Ecol. Resour.">
        <title>The genomes of chicory, endive, great burdock and yacon provide insights into Asteraceae paleo-polyploidization history and plant inulin production.</title>
        <authorList>
            <person name="Fan W."/>
            <person name="Wang S."/>
            <person name="Wang H."/>
            <person name="Wang A."/>
            <person name="Jiang F."/>
            <person name="Liu H."/>
            <person name="Zhao H."/>
            <person name="Xu D."/>
            <person name="Zhang Y."/>
        </authorList>
    </citation>
    <scope>NUCLEOTIDE SEQUENCE [LARGE SCALE GENOMIC DNA]</scope>
    <source>
        <strain evidence="2">cv. Niubang</strain>
    </source>
</reference>
<name>A0ACB8ZM04_ARCLA</name>
<comment type="caution">
    <text evidence="1">The sequence shown here is derived from an EMBL/GenBank/DDBJ whole genome shotgun (WGS) entry which is preliminary data.</text>
</comment>